<name>A0A169SDA8_9CORY</name>
<dbReference type="Proteomes" id="UP000218244">
    <property type="component" value="Chromosome"/>
</dbReference>
<gene>
    <name evidence="1" type="ORF">N24_3182</name>
</gene>
<dbReference type="EMBL" id="AP017369">
    <property type="protein sequence ID" value="BAU97444.1"/>
    <property type="molecule type" value="Genomic_DNA"/>
</dbReference>
<dbReference type="AlphaFoldDB" id="A0A169SDA8"/>
<dbReference type="KEGG" id="csur:N24_3182"/>
<organism evidence="1 2">
    <name type="scientific">Corynebacterium suranareeae</name>
    <dbReference type="NCBI Taxonomy" id="2506452"/>
    <lineage>
        <taxon>Bacteria</taxon>
        <taxon>Bacillati</taxon>
        <taxon>Actinomycetota</taxon>
        <taxon>Actinomycetes</taxon>
        <taxon>Mycobacteriales</taxon>
        <taxon>Corynebacteriaceae</taxon>
        <taxon>Corynebacterium</taxon>
    </lineage>
</organism>
<evidence type="ECO:0000313" key="1">
    <source>
        <dbReference type="EMBL" id="BAU97444.1"/>
    </source>
</evidence>
<evidence type="ECO:0000313" key="2">
    <source>
        <dbReference type="Proteomes" id="UP000218244"/>
    </source>
</evidence>
<accession>A0A169SDA8</accession>
<protein>
    <submittedName>
        <fullName evidence="1">Uncharacterized protein</fullName>
    </submittedName>
</protein>
<keyword evidence="2" id="KW-1185">Reference proteome</keyword>
<sequence>MFDLKICGGDLHVRGQQPGFKLGVLINKRSAETPSATAGDLRGWTFSNESRCGYAFIKRLQAILGGVSFGAIVTNVKPGSLLIKFSSPSALTGLNLVENSHFQPSIMQIFVRFQ</sequence>
<reference evidence="1 2" key="1">
    <citation type="submission" date="2016-02" db="EMBL/GenBank/DDBJ databases">
        <title>Corynebacterium glutamicum N24 whole genome sequencing project.</title>
        <authorList>
            <person name="Matsutani M."/>
            <person name="Nangtapong N."/>
            <person name="Yakushi T."/>
            <person name="Matsushita K."/>
        </authorList>
    </citation>
    <scope>NUCLEOTIDE SEQUENCE [LARGE SCALE GENOMIC DNA]</scope>
    <source>
        <strain evidence="1 2">N24</strain>
    </source>
</reference>
<proteinExistence type="predicted"/>